<accession>A0ACC3BPI0</accession>
<comment type="caution">
    <text evidence="1">The sequence shown here is derived from an EMBL/GenBank/DDBJ whole genome shotgun (WGS) entry which is preliminary data.</text>
</comment>
<dbReference type="Proteomes" id="UP000798662">
    <property type="component" value="Chromosome 1"/>
</dbReference>
<name>A0ACC3BPI0_PYRYE</name>
<sequence>MPAGGPCGSGTMGAAACCDGPEACVADPLVAGAAPRCQWAFGTYRGMTLTPLSRYDLLSPGLDASIKRMKSLSVDTVALVFYHFQDNDTSTEIFLDYNRYSADPTALAAAVRLIHANGLKVLLKPRIPTQQPPGRPAPGTAHARPLAAAQARPSASVHVRAGRSKPPS</sequence>
<reference evidence="1" key="1">
    <citation type="submission" date="2019-11" db="EMBL/GenBank/DDBJ databases">
        <title>Nori genome reveals adaptations in red seaweeds to the harsh intertidal environment.</title>
        <authorList>
            <person name="Wang D."/>
            <person name="Mao Y."/>
        </authorList>
    </citation>
    <scope>NUCLEOTIDE SEQUENCE</scope>
    <source>
        <tissue evidence="1">Gametophyte</tissue>
    </source>
</reference>
<dbReference type="EMBL" id="CM020618">
    <property type="protein sequence ID" value="KAK1859879.1"/>
    <property type="molecule type" value="Genomic_DNA"/>
</dbReference>
<proteinExistence type="predicted"/>
<evidence type="ECO:0000313" key="1">
    <source>
        <dbReference type="EMBL" id="KAK1859879.1"/>
    </source>
</evidence>
<gene>
    <name evidence="1" type="ORF">I4F81_002471</name>
</gene>
<keyword evidence="2" id="KW-1185">Reference proteome</keyword>
<organism evidence="1 2">
    <name type="scientific">Pyropia yezoensis</name>
    <name type="common">Susabi-nori</name>
    <name type="synonym">Porphyra yezoensis</name>
    <dbReference type="NCBI Taxonomy" id="2788"/>
    <lineage>
        <taxon>Eukaryota</taxon>
        <taxon>Rhodophyta</taxon>
        <taxon>Bangiophyceae</taxon>
        <taxon>Bangiales</taxon>
        <taxon>Bangiaceae</taxon>
        <taxon>Pyropia</taxon>
    </lineage>
</organism>
<protein>
    <submittedName>
        <fullName evidence="1">Uncharacterized protein</fullName>
    </submittedName>
</protein>
<evidence type="ECO:0000313" key="2">
    <source>
        <dbReference type="Proteomes" id="UP000798662"/>
    </source>
</evidence>